<comment type="caution">
    <text evidence="8">The sequence shown here is derived from an EMBL/GenBank/DDBJ whole genome shotgun (WGS) entry which is preliminary data.</text>
</comment>
<evidence type="ECO:0000313" key="9">
    <source>
        <dbReference type="Proteomes" id="UP000011777"/>
    </source>
</evidence>
<evidence type="ECO:0000313" key="8">
    <source>
        <dbReference type="EMBL" id="EMG45814.1"/>
    </source>
</evidence>
<dbReference type="SUPFAM" id="SSF48371">
    <property type="entry name" value="ARM repeat"/>
    <property type="match status" value="1"/>
</dbReference>
<dbReference type="GO" id="GO:0006886">
    <property type="term" value="P:intracellular protein transport"/>
    <property type="evidence" value="ECO:0007669"/>
    <property type="project" value="InterPro"/>
</dbReference>
<dbReference type="Pfam" id="PF01602">
    <property type="entry name" value="Adaptin_N"/>
    <property type="match status" value="1"/>
</dbReference>
<dbReference type="EMBL" id="AOGT01002318">
    <property type="protein sequence ID" value="EMG45814.1"/>
    <property type="molecule type" value="Genomic_DNA"/>
</dbReference>
<evidence type="ECO:0000256" key="4">
    <source>
        <dbReference type="ARBA" id="ARBA00022927"/>
    </source>
</evidence>
<evidence type="ECO:0000256" key="3">
    <source>
        <dbReference type="ARBA" id="ARBA00022448"/>
    </source>
</evidence>
<accession>M3JTX5</accession>
<feature type="compositionally biased region" description="Low complexity" evidence="6">
    <location>
        <begin position="761"/>
        <end position="772"/>
    </location>
</feature>
<dbReference type="eggNOG" id="KOG1060">
    <property type="taxonomic scope" value="Eukaryota"/>
</dbReference>
<dbReference type="STRING" id="1245528.M3JTX5"/>
<feature type="compositionally biased region" description="Acidic residues" evidence="6">
    <location>
        <begin position="717"/>
        <end position="739"/>
    </location>
</feature>
<feature type="compositionally biased region" description="Polar residues" evidence="6">
    <location>
        <begin position="663"/>
        <end position="703"/>
    </location>
</feature>
<keyword evidence="3" id="KW-0813">Transport</keyword>
<dbReference type="InterPro" id="IPR011989">
    <property type="entry name" value="ARM-like"/>
</dbReference>
<keyword evidence="9" id="KW-1185">Reference proteome</keyword>
<feature type="domain" description="Clathrin/coatomer adaptor adaptin-like N-terminal" evidence="7">
    <location>
        <begin position="37"/>
        <end position="591"/>
    </location>
</feature>
<evidence type="ECO:0000259" key="7">
    <source>
        <dbReference type="Pfam" id="PF01602"/>
    </source>
</evidence>
<dbReference type="PANTHER" id="PTHR11134">
    <property type="entry name" value="ADAPTOR COMPLEX SUBUNIT BETA FAMILY MEMBER"/>
    <property type="match status" value="1"/>
</dbReference>
<feature type="compositionally biased region" description="Acidic residues" evidence="6">
    <location>
        <begin position="748"/>
        <end position="760"/>
    </location>
</feature>
<gene>
    <name evidence="8" type="ORF">G210_3980</name>
</gene>
<protein>
    <recommendedName>
        <fullName evidence="7">Clathrin/coatomer adaptor adaptin-like N-terminal domain-containing protein</fullName>
    </recommendedName>
</protein>
<dbReference type="GO" id="GO:0030117">
    <property type="term" value="C:membrane coat"/>
    <property type="evidence" value="ECO:0007669"/>
    <property type="project" value="InterPro"/>
</dbReference>
<dbReference type="AlphaFoldDB" id="M3JTX5"/>
<dbReference type="GO" id="GO:0012505">
    <property type="term" value="C:endomembrane system"/>
    <property type="evidence" value="ECO:0007669"/>
    <property type="project" value="UniProtKB-SubCell"/>
</dbReference>
<dbReference type="InterPro" id="IPR026739">
    <property type="entry name" value="AP_beta"/>
</dbReference>
<sequence>MSDSLSKITSMIESAKELTIEAAVSASSRLTDTPSKSRPQEISKLLNSRTDREVLNGMKCVMAIISKGEDGLPYFADVVKNITSTNAKVKQLVIVYLTKYADVEPDTALLSINSIQKSLNDKNPINRANAVRSLAGIRISSIVPILALSMKRTSTDPSGLVRAATAISIGKVYDLAGKSKKQMLEFLTKLMADSEALVVGEAIKSYCRIRHELHENKKWDIIHGHFRRICGLLSQFDEWAQCYVIDLFTEYARLFLPKPIGEVIDPDLELFLESMKPLVQSTSEAVILSIAKSVYLVGPSQLFQDFQLDLVLTRIATTFSDQETSVFALEIVRFISKQDAIFEPYYRNFYVLPTDSTDVAICKLQILSLLATPDNFKYIFEELKYYSIYSSDKPVGKESIKALGNCSQLSLEWSQKILKWCLAKIKKTRGETSNEILTVIRYLIQQKSETNNSSDIQEVLQTTFNLAGILDDESIELESDARASIIWVIGEYTALAGNSFAPDVSRKLLVNFADEEDEVRYQILVLASKIYAYELIKLKNEGGDQFTEYAQDKLNNSVAYKMFQHTLHLSKYDTSYDTRDRARMFSVLLSSIDRAQLASLFLQVPKPVPFTKTDIIDNKKSETINEFFNIIDWADPETLPPKSIRKEVAVEVNKLGRMAFTSSSSIDRTKSPSPVSEHAFSSQQFQNKQTQAPKPKQTYQLQSLDEFFGSEEYSSSSEEEEEESSSEEEEEASDNEENGEVQNAGNDNTDDDAEEEEYESSSDASSSKSLIR</sequence>
<dbReference type="Gene3D" id="1.25.10.10">
    <property type="entry name" value="Leucine-rich Repeat Variant"/>
    <property type="match status" value="1"/>
</dbReference>
<proteinExistence type="inferred from homology"/>
<feature type="compositionally biased region" description="Low complexity" evidence="6">
    <location>
        <begin position="705"/>
        <end position="716"/>
    </location>
</feature>
<evidence type="ECO:0000256" key="6">
    <source>
        <dbReference type="SAM" id="MobiDB-lite"/>
    </source>
</evidence>
<reference evidence="8 9" key="1">
    <citation type="submission" date="2013-02" db="EMBL/GenBank/DDBJ databases">
        <title>Genome sequence of Candida maltosa Xu316, a potential industrial strain for xylitol and ethanol production.</title>
        <authorList>
            <person name="Yu J."/>
            <person name="Wang Q."/>
            <person name="Geng X."/>
            <person name="Bao W."/>
            <person name="He P."/>
            <person name="Cai J."/>
        </authorList>
    </citation>
    <scope>NUCLEOTIDE SEQUENCE [LARGE SCALE GENOMIC DNA]</scope>
    <source>
        <strain evidence="9">Xu316</strain>
    </source>
</reference>
<dbReference type="InterPro" id="IPR002553">
    <property type="entry name" value="Clathrin/coatomer_adapt-like_N"/>
</dbReference>
<dbReference type="OMA" id="HFLVRST"/>
<evidence type="ECO:0000256" key="5">
    <source>
        <dbReference type="ARBA" id="ARBA00023136"/>
    </source>
</evidence>
<keyword evidence="4" id="KW-0653">Protein transport</keyword>
<keyword evidence="5" id="KW-0472">Membrane</keyword>
<dbReference type="OrthoDB" id="10254310at2759"/>
<name>M3JTX5_CANMX</name>
<comment type="similarity">
    <text evidence="2">Belongs to the adaptor complexes large subunit family.</text>
</comment>
<comment type="subcellular location">
    <subcellularLocation>
        <location evidence="1">Endomembrane system</location>
    </subcellularLocation>
</comment>
<feature type="region of interest" description="Disordered" evidence="6">
    <location>
        <begin position="663"/>
        <end position="772"/>
    </location>
</feature>
<evidence type="ECO:0000256" key="1">
    <source>
        <dbReference type="ARBA" id="ARBA00004308"/>
    </source>
</evidence>
<evidence type="ECO:0000256" key="2">
    <source>
        <dbReference type="ARBA" id="ARBA00006613"/>
    </source>
</evidence>
<dbReference type="Proteomes" id="UP000011777">
    <property type="component" value="Unassembled WGS sequence"/>
</dbReference>
<dbReference type="HOGENOM" id="CLU_006320_3_2_1"/>
<dbReference type="GO" id="GO:0016192">
    <property type="term" value="P:vesicle-mediated transport"/>
    <property type="evidence" value="ECO:0007669"/>
    <property type="project" value="InterPro"/>
</dbReference>
<organism evidence="8 9">
    <name type="scientific">Candida maltosa (strain Xu316)</name>
    <name type="common">Yeast</name>
    <dbReference type="NCBI Taxonomy" id="1245528"/>
    <lineage>
        <taxon>Eukaryota</taxon>
        <taxon>Fungi</taxon>
        <taxon>Dikarya</taxon>
        <taxon>Ascomycota</taxon>
        <taxon>Saccharomycotina</taxon>
        <taxon>Pichiomycetes</taxon>
        <taxon>Debaryomycetaceae</taxon>
        <taxon>Candida/Lodderomyces clade</taxon>
        <taxon>Candida</taxon>
    </lineage>
</organism>
<dbReference type="InterPro" id="IPR016024">
    <property type="entry name" value="ARM-type_fold"/>
</dbReference>